<dbReference type="PANTHER" id="PTHR22960">
    <property type="entry name" value="MOLYBDOPTERIN COFACTOR SYNTHESIS PROTEIN A"/>
    <property type="match status" value="1"/>
</dbReference>
<dbReference type="InterPro" id="IPR040064">
    <property type="entry name" value="MoaA-like"/>
</dbReference>
<evidence type="ECO:0000256" key="8">
    <source>
        <dbReference type="ARBA" id="ARBA00023134"/>
    </source>
</evidence>
<feature type="domain" description="Radical SAM core" evidence="14">
    <location>
        <begin position="4"/>
        <end position="227"/>
    </location>
</feature>
<dbReference type="HAMAP" id="MF_01225_B">
    <property type="entry name" value="MoaA_B"/>
    <property type="match status" value="1"/>
</dbReference>
<evidence type="ECO:0000256" key="7">
    <source>
        <dbReference type="ARBA" id="ARBA00023014"/>
    </source>
</evidence>
<dbReference type="GO" id="GO:1904047">
    <property type="term" value="F:S-adenosyl-L-methionine binding"/>
    <property type="evidence" value="ECO:0007669"/>
    <property type="project" value="UniProtKB-UniRule"/>
</dbReference>
<evidence type="ECO:0000256" key="1">
    <source>
        <dbReference type="ARBA" id="ARBA00012167"/>
    </source>
</evidence>
<evidence type="ECO:0000256" key="5">
    <source>
        <dbReference type="ARBA" id="ARBA00022741"/>
    </source>
</evidence>
<dbReference type="PANTHER" id="PTHR22960:SF0">
    <property type="entry name" value="MOLYBDENUM COFACTOR BIOSYNTHESIS PROTEIN 1"/>
    <property type="match status" value="1"/>
</dbReference>
<dbReference type="OrthoDB" id="9763993at2"/>
<dbReference type="SFLD" id="SFLDG01067">
    <property type="entry name" value="SPASM/twitch_domain_containing"/>
    <property type="match status" value="1"/>
</dbReference>
<dbReference type="GO" id="GO:0061798">
    <property type="term" value="F:GTP 3',8'-cyclase activity"/>
    <property type="evidence" value="ECO:0007669"/>
    <property type="project" value="UniProtKB-UniRule"/>
</dbReference>
<dbReference type="GO" id="GO:0046872">
    <property type="term" value="F:metal ion binding"/>
    <property type="evidence" value="ECO:0007669"/>
    <property type="project" value="UniProtKB-KW"/>
</dbReference>
<keyword evidence="16" id="KW-1185">Reference proteome</keyword>
<evidence type="ECO:0000256" key="9">
    <source>
        <dbReference type="ARBA" id="ARBA00023150"/>
    </source>
</evidence>
<feature type="compositionally biased region" description="Basic and acidic residues" evidence="13">
    <location>
        <begin position="305"/>
        <end position="319"/>
    </location>
</feature>
<dbReference type="PROSITE" id="PS51918">
    <property type="entry name" value="RADICAL_SAM"/>
    <property type="match status" value="1"/>
</dbReference>
<comment type="subunit">
    <text evidence="12">Monomer and homodimer.</text>
</comment>
<dbReference type="Pfam" id="PF06463">
    <property type="entry name" value="Mob_synth_C"/>
    <property type="match status" value="1"/>
</dbReference>
<dbReference type="InterPro" id="IPR000385">
    <property type="entry name" value="MoaA_NifB_PqqE_Fe-S-bd_CS"/>
</dbReference>
<evidence type="ECO:0000259" key="14">
    <source>
        <dbReference type="PROSITE" id="PS51918"/>
    </source>
</evidence>
<protein>
    <recommendedName>
        <fullName evidence="1 12">GTP 3',8-cyclase</fullName>
        <ecNumber evidence="1 12">4.1.99.22</ecNumber>
    </recommendedName>
    <alternativeName>
        <fullName evidence="12">Molybdenum cofactor biosynthesis protein A</fullName>
    </alternativeName>
</protein>
<dbReference type="RefSeq" id="WP_132087947.1">
    <property type="nucleotide sequence ID" value="NZ_JANKAQ010000002.1"/>
</dbReference>
<sequence>MRDNEGRVIDYLRISITDRCNLRCIYCMPEEGVKNICHEKILSYDEIARICSVLAGHGLKKIKITGGEPLVRKDAIVLIRKLKKVPGITSVTLTTNGVLLEQYYDELIDAGIDSITVSLDTMKRNVYQQITRRDELERVLRGIEKAIRENRVRLKINCVCVADIDTQNVLALLNYAQRADVDIRFIEMMPIGLGRQFSFVSEAVIRKMIEEKYGKLTPYGKTRGNGPCKYYDVPGFIGKVGFISAVSHKFCDTCNRVRLTSDGFLKSCLQYDHGVYLKSLLEQKVSDEILWETMKTAIKQKPKAHHFDEKKTKNEDEIRGMSQIGG</sequence>
<comment type="function">
    <text evidence="12">Catalyzes the cyclization of GTP to (8S)-3',8-cyclo-7,8-dihydroguanosine 5'-triphosphate.</text>
</comment>
<evidence type="ECO:0000256" key="10">
    <source>
        <dbReference type="ARBA" id="ARBA00023239"/>
    </source>
</evidence>
<dbReference type="InterPro" id="IPR058240">
    <property type="entry name" value="rSAM_sf"/>
</dbReference>
<dbReference type="SFLD" id="SFLDS00029">
    <property type="entry name" value="Radical_SAM"/>
    <property type="match status" value="1"/>
</dbReference>
<comment type="pathway">
    <text evidence="12">Cofactor biosynthesis; molybdopterin biosynthesis.</text>
</comment>
<keyword evidence="2 12" id="KW-0004">4Fe-4S</keyword>
<keyword evidence="7 12" id="KW-0411">Iron-sulfur</keyword>
<feature type="binding site" evidence="12">
    <location>
        <position position="20"/>
    </location>
    <ligand>
        <name>[4Fe-4S] cluster</name>
        <dbReference type="ChEBI" id="CHEBI:49883"/>
        <label>1</label>
        <note>4Fe-4S-S-AdoMet</note>
    </ligand>
</feature>
<keyword evidence="6 12" id="KW-0408">Iron</keyword>
<keyword evidence="3 12" id="KW-0949">S-adenosyl-L-methionine</keyword>
<dbReference type="GO" id="GO:0061799">
    <property type="term" value="F:cyclic pyranopterin monophosphate synthase activity"/>
    <property type="evidence" value="ECO:0007669"/>
    <property type="project" value="TreeGrafter"/>
</dbReference>
<dbReference type="PROSITE" id="PS01305">
    <property type="entry name" value="MOAA_NIFB_PQQE"/>
    <property type="match status" value="1"/>
</dbReference>
<keyword evidence="8 12" id="KW-0342">GTP-binding</keyword>
<name>A0A4V2SE41_9FIRM</name>
<comment type="cofactor">
    <cofactor evidence="12">
        <name>[4Fe-4S] cluster</name>
        <dbReference type="ChEBI" id="CHEBI:49883"/>
    </cofactor>
    <text evidence="12">Binds 2 [4Fe-4S] clusters. Binds 1 [4Fe-4S] cluster coordinated with 3 cysteines and an exchangeable S-adenosyl-L-methionine and 1 [4Fe-4S] cluster coordinated with 3 cysteines and the GTP-derived substrate.</text>
</comment>
<comment type="similarity">
    <text evidence="12">Belongs to the radical SAM superfamily. MoaA family.</text>
</comment>
<comment type="caution">
    <text evidence="12">Lacks conserved residue(s) required for the propagation of feature annotation.</text>
</comment>
<proteinExistence type="inferred from homology"/>
<keyword evidence="10 12" id="KW-0456">Lyase</keyword>
<feature type="binding site" evidence="12">
    <location>
        <position position="27"/>
    </location>
    <ligand>
        <name>[4Fe-4S] cluster</name>
        <dbReference type="ChEBI" id="CHEBI:49883"/>
        <label>1</label>
        <note>4Fe-4S-S-AdoMet</note>
    </ligand>
</feature>
<feature type="binding site" evidence="12">
    <location>
        <begin position="256"/>
        <end position="258"/>
    </location>
    <ligand>
        <name>GTP</name>
        <dbReference type="ChEBI" id="CHEBI:37565"/>
    </ligand>
</feature>
<evidence type="ECO:0000313" key="16">
    <source>
        <dbReference type="Proteomes" id="UP000295711"/>
    </source>
</evidence>
<feature type="region of interest" description="Disordered" evidence="13">
    <location>
        <begin position="302"/>
        <end position="326"/>
    </location>
</feature>
<feature type="binding site" evidence="12">
    <location>
        <position position="155"/>
    </location>
    <ligand>
        <name>GTP</name>
        <dbReference type="ChEBI" id="CHEBI:37565"/>
    </ligand>
</feature>
<gene>
    <name evidence="12" type="primary">moaA</name>
    <name evidence="15" type="ORF">EV212_101361</name>
</gene>
<feature type="binding site" evidence="12">
    <location>
        <position position="94"/>
    </location>
    <ligand>
        <name>GTP</name>
        <dbReference type="ChEBI" id="CHEBI:37565"/>
    </ligand>
</feature>
<dbReference type="InterPro" id="IPR007197">
    <property type="entry name" value="rSAM"/>
</dbReference>
<dbReference type="InterPro" id="IPR010505">
    <property type="entry name" value="MoaA_twitch"/>
</dbReference>
<dbReference type="UniPathway" id="UPA00344"/>
<organism evidence="15 16">
    <name type="scientific">Frisingicoccus caecimuris</name>
    <dbReference type="NCBI Taxonomy" id="1796636"/>
    <lineage>
        <taxon>Bacteria</taxon>
        <taxon>Bacillati</taxon>
        <taxon>Bacillota</taxon>
        <taxon>Clostridia</taxon>
        <taxon>Lachnospirales</taxon>
        <taxon>Lachnospiraceae</taxon>
        <taxon>Frisingicoccus</taxon>
    </lineage>
</organism>
<comment type="catalytic activity">
    <reaction evidence="11 12">
        <text>GTP + AH2 + S-adenosyl-L-methionine = (8S)-3',8-cyclo-7,8-dihydroguanosine 5'-triphosphate + 5'-deoxyadenosine + L-methionine + A + H(+)</text>
        <dbReference type="Rhea" id="RHEA:49576"/>
        <dbReference type="ChEBI" id="CHEBI:13193"/>
        <dbReference type="ChEBI" id="CHEBI:15378"/>
        <dbReference type="ChEBI" id="CHEBI:17319"/>
        <dbReference type="ChEBI" id="CHEBI:17499"/>
        <dbReference type="ChEBI" id="CHEBI:37565"/>
        <dbReference type="ChEBI" id="CHEBI:57844"/>
        <dbReference type="ChEBI" id="CHEBI:59789"/>
        <dbReference type="ChEBI" id="CHEBI:131766"/>
        <dbReference type="EC" id="4.1.99.22"/>
    </reaction>
</comment>
<dbReference type="SUPFAM" id="SSF102114">
    <property type="entry name" value="Radical SAM enzymes"/>
    <property type="match status" value="1"/>
</dbReference>
<dbReference type="Pfam" id="PF04055">
    <property type="entry name" value="Radical_SAM"/>
    <property type="match status" value="1"/>
</dbReference>
<dbReference type="GO" id="GO:0005525">
    <property type="term" value="F:GTP binding"/>
    <property type="evidence" value="ECO:0007669"/>
    <property type="project" value="UniProtKB-UniRule"/>
</dbReference>
<feature type="binding site" evidence="12">
    <location>
        <position position="26"/>
    </location>
    <ligand>
        <name>S-adenosyl-L-methionine</name>
        <dbReference type="ChEBI" id="CHEBI:59789"/>
    </ligand>
</feature>
<dbReference type="Gene3D" id="3.20.20.70">
    <property type="entry name" value="Aldolase class I"/>
    <property type="match status" value="1"/>
</dbReference>
<dbReference type="CDD" id="cd01335">
    <property type="entry name" value="Radical_SAM"/>
    <property type="match status" value="1"/>
</dbReference>
<dbReference type="EC" id="4.1.99.22" evidence="1 12"/>
<evidence type="ECO:0000256" key="2">
    <source>
        <dbReference type="ARBA" id="ARBA00022485"/>
    </source>
</evidence>
<evidence type="ECO:0000256" key="4">
    <source>
        <dbReference type="ARBA" id="ARBA00022723"/>
    </source>
</evidence>
<evidence type="ECO:0000313" key="15">
    <source>
        <dbReference type="EMBL" id="TCO86568.1"/>
    </source>
</evidence>
<reference evidence="15 16" key="1">
    <citation type="submission" date="2019-03" db="EMBL/GenBank/DDBJ databases">
        <title>Genomic Encyclopedia of Type Strains, Phase IV (KMG-IV): sequencing the most valuable type-strain genomes for metagenomic binning, comparative biology and taxonomic classification.</title>
        <authorList>
            <person name="Goeker M."/>
        </authorList>
    </citation>
    <scope>NUCLEOTIDE SEQUENCE [LARGE SCALE GENOMIC DNA]</scope>
    <source>
        <strain evidence="15 16">DSM 28559</strain>
    </source>
</reference>
<feature type="binding site" evidence="12">
    <location>
        <position position="67"/>
    </location>
    <ligand>
        <name>S-adenosyl-L-methionine</name>
        <dbReference type="ChEBI" id="CHEBI:59789"/>
    </ligand>
</feature>
<dbReference type="SFLD" id="SFLDG01386">
    <property type="entry name" value="main_SPASM_domain-containing"/>
    <property type="match status" value="1"/>
</dbReference>
<dbReference type="InterPro" id="IPR006638">
    <property type="entry name" value="Elp3/MiaA/NifB-like_rSAM"/>
</dbReference>
<evidence type="ECO:0000256" key="12">
    <source>
        <dbReference type="HAMAP-Rule" id="MF_01225"/>
    </source>
</evidence>
<dbReference type="InterPro" id="IPR013483">
    <property type="entry name" value="MoaA"/>
</dbReference>
<dbReference type="SFLD" id="SFLDG01383">
    <property type="entry name" value="cyclic_pyranopterin_phosphate"/>
    <property type="match status" value="1"/>
</dbReference>
<feature type="binding site" evidence="12">
    <location>
        <position position="189"/>
    </location>
    <ligand>
        <name>S-adenosyl-L-methionine</name>
        <dbReference type="ChEBI" id="CHEBI:59789"/>
    </ligand>
</feature>
<keyword evidence="4 12" id="KW-0479">Metal-binding</keyword>
<feature type="binding site" evidence="12">
    <location>
        <position position="251"/>
    </location>
    <ligand>
        <name>[4Fe-4S] cluster</name>
        <dbReference type="ChEBI" id="CHEBI:49883"/>
        <label>2</label>
        <note>4Fe-4S-substrate</note>
    </ligand>
</feature>
<dbReference type="GO" id="GO:0051539">
    <property type="term" value="F:4 iron, 4 sulfur cluster binding"/>
    <property type="evidence" value="ECO:0007669"/>
    <property type="project" value="UniProtKB-UniRule"/>
</dbReference>
<evidence type="ECO:0000256" key="13">
    <source>
        <dbReference type="SAM" id="MobiDB-lite"/>
    </source>
</evidence>
<feature type="binding site" evidence="12">
    <location>
        <position position="268"/>
    </location>
    <ligand>
        <name>[4Fe-4S] cluster</name>
        <dbReference type="ChEBI" id="CHEBI:49883"/>
        <label>2</label>
        <note>4Fe-4S-substrate</note>
    </ligand>
</feature>
<dbReference type="NCBIfam" id="TIGR02666">
    <property type="entry name" value="moaA"/>
    <property type="match status" value="1"/>
</dbReference>
<dbReference type="CDD" id="cd21117">
    <property type="entry name" value="Twitch_MoaA"/>
    <property type="match status" value="1"/>
</dbReference>
<dbReference type="AlphaFoldDB" id="A0A4V2SE41"/>
<keyword evidence="5 12" id="KW-0547">Nucleotide-binding</keyword>
<evidence type="ECO:0000256" key="11">
    <source>
        <dbReference type="ARBA" id="ARBA00048697"/>
    </source>
</evidence>
<dbReference type="Proteomes" id="UP000295711">
    <property type="component" value="Unassembled WGS sequence"/>
</dbReference>
<feature type="binding site" evidence="12">
    <location>
        <position position="254"/>
    </location>
    <ligand>
        <name>[4Fe-4S] cluster</name>
        <dbReference type="ChEBI" id="CHEBI:49883"/>
        <label>2</label>
        <note>4Fe-4S-substrate</note>
    </ligand>
</feature>
<feature type="binding site" evidence="12">
    <location>
        <position position="24"/>
    </location>
    <ligand>
        <name>[4Fe-4S] cluster</name>
        <dbReference type="ChEBI" id="CHEBI:49883"/>
        <label>1</label>
        <note>4Fe-4S-S-AdoMet</note>
    </ligand>
</feature>
<accession>A0A4V2SE41</accession>
<dbReference type="InterPro" id="IPR050105">
    <property type="entry name" value="MoCo_biosynth_MoaA/MoaC"/>
</dbReference>
<feature type="binding site" evidence="12">
    <location>
        <position position="118"/>
    </location>
    <ligand>
        <name>S-adenosyl-L-methionine</name>
        <dbReference type="ChEBI" id="CHEBI:59789"/>
    </ligand>
</feature>
<feature type="binding site" evidence="12">
    <location>
        <position position="13"/>
    </location>
    <ligand>
        <name>GTP</name>
        <dbReference type="ChEBI" id="CHEBI:37565"/>
    </ligand>
</feature>
<evidence type="ECO:0000256" key="6">
    <source>
        <dbReference type="ARBA" id="ARBA00023004"/>
    </source>
</evidence>
<comment type="caution">
    <text evidence="15">The sequence shown here is derived from an EMBL/GenBank/DDBJ whole genome shotgun (WGS) entry which is preliminary data.</text>
</comment>
<dbReference type="EMBL" id="SLXA01000001">
    <property type="protein sequence ID" value="TCO86568.1"/>
    <property type="molecule type" value="Genomic_DNA"/>
</dbReference>
<dbReference type="SMART" id="SM00729">
    <property type="entry name" value="Elp3"/>
    <property type="match status" value="1"/>
</dbReference>
<dbReference type="InterPro" id="IPR013785">
    <property type="entry name" value="Aldolase_TIM"/>
</dbReference>
<evidence type="ECO:0000256" key="3">
    <source>
        <dbReference type="ARBA" id="ARBA00022691"/>
    </source>
</evidence>
<dbReference type="GO" id="GO:0006777">
    <property type="term" value="P:Mo-molybdopterin cofactor biosynthetic process"/>
    <property type="evidence" value="ECO:0007669"/>
    <property type="project" value="UniProtKB-UniRule"/>
</dbReference>
<keyword evidence="9 12" id="KW-0501">Molybdenum cofactor biosynthesis</keyword>